<feature type="transmembrane region" description="Helical" evidence="7">
    <location>
        <begin position="350"/>
        <end position="368"/>
    </location>
</feature>
<evidence type="ECO:0000256" key="4">
    <source>
        <dbReference type="ARBA" id="ARBA00022989"/>
    </source>
</evidence>
<evidence type="ECO:0000256" key="1">
    <source>
        <dbReference type="ARBA" id="ARBA00004141"/>
    </source>
</evidence>
<reference evidence="8" key="1">
    <citation type="submission" date="2020-01" db="EMBL/GenBank/DDBJ databases">
        <title>Genome Sequencing of Three Apophysomyces-Like Fungal Strains Confirms a Novel Fungal Genus in the Mucoromycota with divergent Burkholderia-like Endosymbiotic Bacteria.</title>
        <authorList>
            <person name="Stajich J.E."/>
            <person name="Macias A.M."/>
            <person name="Carter-House D."/>
            <person name="Lovett B."/>
            <person name="Kasson L.R."/>
            <person name="Berry K."/>
            <person name="Grigoriev I."/>
            <person name="Chang Y."/>
            <person name="Spatafora J."/>
            <person name="Kasson M.T."/>
        </authorList>
    </citation>
    <scope>NUCLEOTIDE SEQUENCE</scope>
    <source>
        <strain evidence="8">NRRL A-21654</strain>
    </source>
</reference>
<feature type="transmembrane region" description="Helical" evidence="7">
    <location>
        <begin position="225"/>
        <end position="251"/>
    </location>
</feature>
<evidence type="ECO:0000256" key="5">
    <source>
        <dbReference type="ARBA" id="ARBA00023136"/>
    </source>
</evidence>
<evidence type="ECO:0000313" key="8">
    <source>
        <dbReference type="EMBL" id="KAF7720899.1"/>
    </source>
</evidence>
<feature type="transmembrane region" description="Helical" evidence="7">
    <location>
        <begin position="272"/>
        <end position="290"/>
    </location>
</feature>
<protein>
    <recommendedName>
        <fullName evidence="10">MATE efflux family protein</fullName>
    </recommendedName>
</protein>
<keyword evidence="4 7" id="KW-1133">Transmembrane helix</keyword>
<evidence type="ECO:0000313" key="9">
    <source>
        <dbReference type="Proteomes" id="UP000605846"/>
    </source>
</evidence>
<feature type="compositionally biased region" description="Polar residues" evidence="6">
    <location>
        <begin position="13"/>
        <end position="24"/>
    </location>
</feature>
<gene>
    <name evidence="8" type="ORF">EC973_005787</name>
</gene>
<feature type="region of interest" description="Disordered" evidence="6">
    <location>
        <begin position="1"/>
        <end position="34"/>
    </location>
</feature>
<dbReference type="NCBIfam" id="TIGR00797">
    <property type="entry name" value="matE"/>
    <property type="match status" value="1"/>
</dbReference>
<feature type="transmembrane region" description="Helical" evidence="7">
    <location>
        <begin position="131"/>
        <end position="156"/>
    </location>
</feature>
<dbReference type="InterPro" id="IPR045069">
    <property type="entry name" value="MATE_euk"/>
</dbReference>
<evidence type="ECO:0000256" key="7">
    <source>
        <dbReference type="SAM" id="Phobius"/>
    </source>
</evidence>
<evidence type="ECO:0000256" key="6">
    <source>
        <dbReference type="SAM" id="MobiDB-lite"/>
    </source>
</evidence>
<organism evidence="8 9">
    <name type="scientific">Apophysomyces ossiformis</name>
    <dbReference type="NCBI Taxonomy" id="679940"/>
    <lineage>
        <taxon>Eukaryota</taxon>
        <taxon>Fungi</taxon>
        <taxon>Fungi incertae sedis</taxon>
        <taxon>Mucoromycota</taxon>
        <taxon>Mucoromycotina</taxon>
        <taxon>Mucoromycetes</taxon>
        <taxon>Mucorales</taxon>
        <taxon>Mucorineae</taxon>
        <taxon>Mucoraceae</taxon>
        <taxon>Apophysomyces</taxon>
    </lineage>
</organism>
<comment type="subcellular location">
    <subcellularLocation>
        <location evidence="1">Membrane</location>
        <topology evidence="1">Multi-pass membrane protein</topology>
    </subcellularLocation>
</comment>
<evidence type="ECO:0008006" key="10">
    <source>
        <dbReference type="Google" id="ProtNLM"/>
    </source>
</evidence>
<proteinExistence type="inferred from homology"/>
<dbReference type="OrthoDB" id="2126698at2759"/>
<feature type="transmembrane region" description="Helical" evidence="7">
    <location>
        <begin position="198"/>
        <end position="219"/>
    </location>
</feature>
<keyword evidence="3 7" id="KW-0812">Transmembrane</keyword>
<feature type="transmembrane region" description="Helical" evidence="7">
    <location>
        <begin position="162"/>
        <end position="186"/>
    </location>
</feature>
<name>A0A8H7BNW9_9FUNG</name>
<dbReference type="GO" id="GO:0042910">
    <property type="term" value="F:xenobiotic transmembrane transporter activity"/>
    <property type="evidence" value="ECO:0007669"/>
    <property type="project" value="InterPro"/>
</dbReference>
<dbReference type="Pfam" id="PF01554">
    <property type="entry name" value="MatE"/>
    <property type="match status" value="2"/>
</dbReference>
<dbReference type="InterPro" id="IPR002528">
    <property type="entry name" value="MATE_fam"/>
</dbReference>
<dbReference type="CDD" id="cd13132">
    <property type="entry name" value="MATE_eukaryotic"/>
    <property type="match status" value="1"/>
</dbReference>
<comment type="caution">
    <text evidence="8">The sequence shown here is derived from an EMBL/GenBank/DDBJ whole genome shotgun (WGS) entry which is preliminary data.</text>
</comment>
<sequence>MRSPSPEVDESASYASSVSQTPTERTPLVPGKLTEDERDTTWSIEFRWLLLNSLPVIGTYLLQNSLQLASIFTLGHLGPTELAASALATMFANVSAWSVAFGTATALDTLCSQAWTGAHDKTLVGIHLQRALLILSLMFIPIAIVWWNATSILLSLDQEPELAYHAGLFLRILLLGAPAFIAFEAIKKYLQAQGIMKASTYVLMIVSPVNFGVNYMLVYCEPFKLGFIGAPLATGISYWLMLIMLLGYIHYFEGKAAWGGWSREALTEWWPFIRLAVPGIMMVCSEWWAFEISALASSYLGTVNLAAQSILLTSCSATYTIPFGISVAASNRVGNALGAGLPDRAKQASSMALIFAVGFGLLNSLFFFTTRSFFGYLFTSDVDVVQRVAHILPLCALFQVADGLAGVCGGVIRGLGRQKVAAYINLFAYYLLAIPFGLALTFKAGWELTGLWVGLTVALFLGAGGEVLFLMMIDWYSETRRTLARVRHEEGKIHEQDMDD</sequence>
<dbReference type="GO" id="GO:0016020">
    <property type="term" value="C:membrane"/>
    <property type="evidence" value="ECO:0007669"/>
    <property type="project" value="UniProtKB-SubCell"/>
</dbReference>
<accession>A0A8H7BNW9</accession>
<feature type="transmembrane region" description="Helical" evidence="7">
    <location>
        <begin position="310"/>
        <end position="329"/>
    </location>
</feature>
<evidence type="ECO:0000256" key="2">
    <source>
        <dbReference type="ARBA" id="ARBA00010199"/>
    </source>
</evidence>
<evidence type="ECO:0000256" key="3">
    <source>
        <dbReference type="ARBA" id="ARBA00022692"/>
    </source>
</evidence>
<dbReference type="GO" id="GO:0015297">
    <property type="term" value="F:antiporter activity"/>
    <property type="evidence" value="ECO:0007669"/>
    <property type="project" value="InterPro"/>
</dbReference>
<feature type="transmembrane region" description="Helical" evidence="7">
    <location>
        <begin position="388"/>
        <end position="412"/>
    </location>
</feature>
<comment type="similarity">
    <text evidence="2">Belongs to the multi antimicrobial extrusion (MATE) (TC 2.A.66.1) family.</text>
</comment>
<feature type="transmembrane region" description="Helical" evidence="7">
    <location>
        <begin position="424"/>
        <end position="446"/>
    </location>
</feature>
<keyword evidence="9" id="KW-1185">Reference proteome</keyword>
<dbReference type="AlphaFoldDB" id="A0A8H7BNW9"/>
<keyword evidence="5 7" id="KW-0472">Membrane</keyword>
<dbReference type="GO" id="GO:1990961">
    <property type="term" value="P:xenobiotic detoxification by transmembrane export across the plasma membrane"/>
    <property type="evidence" value="ECO:0007669"/>
    <property type="project" value="InterPro"/>
</dbReference>
<feature type="transmembrane region" description="Helical" evidence="7">
    <location>
        <begin position="452"/>
        <end position="473"/>
    </location>
</feature>
<dbReference type="PANTHER" id="PTHR11206">
    <property type="entry name" value="MULTIDRUG RESISTANCE PROTEIN"/>
    <property type="match status" value="1"/>
</dbReference>
<dbReference type="Proteomes" id="UP000605846">
    <property type="component" value="Unassembled WGS sequence"/>
</dbReference>
<dbReference type="EMBL" id="JABAYA010000338">
    <property type="protein sequence ID" value="KAF7720899.1"/>
    <property type="molecule type" value="Genomic_DNA"/>
</dbReference>